<keyword evidence="8" id="KW-0249">Electron transport</keyword>
<evidence type="ECO:0000256" key="10">
    <source>
        <dbReference type="ARBA" id="ARBA00023136"/>
    </source>
</evidence>
<keyword evidence="7" id="KW-0999">Mitochondrion inner membrane</keyword>
<accession>A0A6H5H4C3</accession>
<dbReference type="Pfam" id="PF04716">
    <property type="entry name" value="ETC_C1_NDUFA5"/>
    <property type="match status" value="1"/>
</dbReference>
<comment type="subunit">
    <text evidence="4">Complex I is composed of 45 different subunits.</text>
</comment>
<proteinExistence type="inferred from homology"/>
<comment type="similarity">
    <text evidence="3">Belongs to the complex I NDUFA5 subunit family.</text>
</comment>
<sequence length="80" mass="8586">MSKQVKKLTTGLTGLKVSPNPKRTLGILYAKTSRALNKLPADCAYRKYTESIISQRSAIIKEVSALASGCGPTLIIGYSN</sequence>
<dbReference type="GO" id="GO:0022904">
    <property type="term" value="P:respiratory electron transport chain"/>
    <property type="evidence" value="ECO:0007669"/>
    <property type="project" value="InterPro"/>
</dbReference>
<dbReference type="GO" id="GO:0005743">
    <property type="term" value="C:mitochondrial inner membrane"/>
    <property type="evidence" value="ECO:0007669"/>
    <property type="project" value="UniProtKB-SubCell"/>
</dbReference>
<keyword evidence="5" id="KW-0813">Transport</keyword>
<evidence type="ECO:0000256" key="3">
    <source>
        <dbReference type="ARBA" id="ARBA00010261"/>
    </source>
</evidence>
<dbReference type="EMBL" id="CADCXU010025055">
    <property type="protein sequence ID" value="CAB0012172.1"/>
    <property type="molecule type" value="Genomic_DNA"/>
</dbReference>
<dbReference type="OrthoDB" id="286811at2759"/>
<dbReference type="PANTHER" id="PTHR12653">
    <property type="entry name" value="NADH-UBIQUINONE OXIDOREDUCTASE 13 KD-B SUBUNIT"/>
    <property type="match status" value="1"/>
</dbReference>
<comment type="function">
    <text evidence="1">Accessory subunit of the mitochondrial membrane respiratory chain NADH dehydrogenase (Complex I), that is believed not to be involved in catalysis. Complex I functions in the transfer of electrons from NADH to the respiratory chain. The immediate electron acceptor for the enzyme is believed to be ubiquinone.</text>
</comment>
<dbReference type="PANTHER" id="PTHR12653:SF0">
    <property type="entry name" value="NADH DEHYDROGENASE [UBIQUINONE] 1 ALPHA SUBCOMPLEX SUBUNIT 5"/>
    <property type="match status" value="1"/>
</dbReference>
<protein>
    <submittedName>
        <fullName evidence="11">Uncharacterized protein</fullName>
    </submittedName>
</protein>
<keyword evidence="12" id="KW-1185">Reference proteome</keyword>
<keyword evidence="6" id="KW-0679">Respiratory chain</keyword>
<evidence type="ECO:0000256" key="1">
    <source>
        <dbReference type="ARBA" id="ARBA00003195"/>
    </source>
</evidence>
<organism evidence="11 12">
    <name type="scientific">Nesidiocoris tenuis</name>
    <dbReference type="NCBI Taxonomy" id="355587"/>
    <lineage>
        <taxon>Eukaryota</taxon>
        <taxon>Metazoa</taxon>
        <taxon>Ecdysozoa</taxon>
        <taxon>Arthropoda</taxon>
        <taxon>Hexapoda</taxon>
        <taxon>Insecta</taxon>
        <taxon>Pterygota</taxon>
        <taxon>Neoptera</taxon>
        <taxon>Paraneoptera</taxon>
        <taxon>Hemiptera</taxon>
        <taxon>Heteroptera</taxon>
        <taxon>Panheteroptera</taxon>
        <taxon>Cimicomorpha</taxon>
        <taxon>Miridae</taxon>
        <taxon>Dicyphina</taxon>
        <taxon>Nesidiocoris</taxon>
    </lineage>
</organism>
<evidence type="ECO:0000256" key="4">
    <source>
        <dbReference type="ARBA" id="ARBA00011533"/>
    </source>
</evidence>
<dbReference type="AlphaFoldDB" id="A0A6H5H4C3"/>
<dbReference type="InterPro" id="IPR006806">
    <property type="entry name" value="NDUFA5"/>
</dbReference>
<evidence type="ECO:0000256" key="8">
    <source>
        <dbReference type="ARBA" id="ARBA00022982"/>
    </source>
</evidence>
<dbReference type="Proteomes" id="UP000479000">
    <property type="component" value="Unassembled WGS sequence"/>
</dbReference>
<evidence type="ECO:0000256" key="5">
    <source>
        <dbReference type="ARBA" id="ARBA00022448"/>
    </source>
</evidence>
<evidence type="ECO:0000256" key="9">
    <source>
        <dbReference type="ARBA" id="ARBA00023128"/>
    </source>
</evidence>
<evidence type="ECO:0000313" key="11">
    <source>
        <dbReference type="EMBL" id="CAB0012172.1"/>
    </source>
</evidence>
<reference evidence="11 12" key="1">
    <citation type="submission" date="2020-02" db="EMBL/GenBank/DDBJ databases">
        <authorList>
            <person name="Ferguson B K."/>
        </authorList>
    </citation>
    <scope>NUCLEOTIDE SEQUENCE [LARGE SCALE GENOMIC DNA]</scope>
</reference>
<evidence type="ECO:0000256" key="7">
    <source>
        <dbReference type="ARBA" id="ARBA00022792"/>
    </source>
</evidence>
<evidence type="ECO:0000256" key="2">
    <source>
        <dbReference type="ARBA" id="ARBA00004443"/>
    </source>
</evidence>
<evidence type="ECO:0000313" key="12">
    <source>
        <dbReference type="Proteomes" id="UP000479000"/>
    </source>
</evidence>
<comment type="subcellular location">
    <subcellularLocation>
        <location evidence="2">Mitochondrion inner membrane</location>
        <topology evidence="2">Peripheral membrane protein</topology>
        <orientation evidence="2">Matrix side</orientation>
    </subcellularLocation>
</comment>
<keyword evidence="10" id="KW-0472">Membrane</keyword>
<name>A0A6H5H4C3_9HEMI</name>
<gene>
    <name evidence="11" type="ORF">NTEN_LOCUS16954</name>
</gene>
<keyword evidence="9" id="KW-0496">Mitochondrion</keyword>
<evidence type="ECO:0000256" key="6">
    <source>
        <dbReference type="ARBA" id="ARBA00022660"/>
    </source>
</evidence>